<reference evidence="1 2" key="1">
    <citation type="submission" date="2019-12" db="EMBL/GenBank/DDBJ databases">
        <title>Sporaefaciens musculi gen. nov., sp. nov., a novel bacterium isolated from the caecum of an obese mouse.</title>
        <authorList>
            <person name="Rasmussen T.S."/>
            <person name="Streidl T."/>
            <person name="Hitch T.C.A."/>
            <person name="Wortmann E."/>
            <person name="Deptula P."/>
            <person name="Hansen M."/>
            <person name="Nielsen D.S."/>
            <person name="Clavel T."/>
            <person name="Vogensen F.K."/>
        </authorList>
    </citation>
    <scope>NUCLEOTIDE SEQUENCE [LARGE SCALE GENOMIC DNA]</scope>
    <source>
        <strain evidence="1 2">WCA-9-b2</strain>
    </source>
</reference>
<dbReference type="Pfam" id="PF03864">
    <property type="entry name" value="Phage_cap_E"/>
    <property type="match status" value="1"/>
</dbReference>
<name>A0A7X3MI65_9FIRM</name>
<gene>
    <name evidence="1" type="ORF">GN277_15375</name>
</gene>
<dbReference type="Gene3D" id="3.30.1930.10">
    <property type="entry name" value="capsid protein of prophage domain"/>
    <property type="match status" value="1"/>
</dbReference>
<dbReference type="EMBL" id="WUQX01000001">
    <property type="protein sequence ID" value="MXP76712.1"/>
    <property type="molecule type" value="Genomic_DNA"/>
</dbReference>
<proteinExistence type="predicted"/>
<dbReference type="Proteomes" id="UP000460412">
    <property type="component" value="Unassembled WGS sequence"/>
</dbReference>
<evidence type="ECO:0000313" key="1">
    <source>
        <dbReference type="EMBL" id="MXP76712.1"/>
    </source>
</evidence>
<dbReference type="InterPro" id="IPR005564">
    <property type="entry name" value="Major_capsid_GpE"/>
</dbReference>
<organism evidence="1 2">
    <name type="scientific">Sporofaciens musculi</name>
    <dbReference type="NCBI Taxonomy" id="2681861"/>
    <lineage>
        <taxon>Bacteria</taxon>
        <taxon>Bacillati</taxon>
        <taxon>Bacillota</taxon>
        <taxon>Clostridia</taxon>
        <taxon>Lachnospirales</taxon>
        <taxon>Lachnospiraceae</taxon>
        <taxon>Sporofaciens</taxon>
    </lineage>
</organism>
<sequence>MAFNYYDTHHLLASVQQLPPLHTFLLDRYFPTNAATDIFATDDVLVEYKKGSKKAAPFVAPRKGGITILRDGYTMKRFTPSYIAPKRPLTIDDLKKRGFGEALYTKLTPQQRQGVIMLGDLDELRAMNMRRKEAMASEVIFTNGCVMDEYVDDLHNFEEKEVRYYDGEKNPAVYTPAATLDTTEASGKRFLADVAAMGYMLTSRGLAFTEVLVAPDVADVILANEWILRLLDNRNYQIGGVDPAVLPSGATKIARLNVKGRMIDFLSYEDTYTEVDGSVKPFIPAGMIAAGAPNAGRTVYGAITQVEQSDGEFHTYTGVDVPKYLSDAKHNVRELILSSAPLCMPNNENPFITAKML</sequence>
<comment type="caution">
    <text evidence="1">The sequence shown here is derived from an EMBL/GenBank/DDBJ whole genome shotgun (WGS) entry which is preliminary data.</text>
</comment>
<dbReference type="AlphaFoldDB" id="A0A7X3MI65"/>
<keyword evidence="2" id="KW-1185">Reference proteome</keyword>
<dbReference type="RefSeq" id="WP_159751777.1">
    <property type="nucleotide sequence ID" value="NZ_WUQX01000001.1"/>
</dbReference>
<accession>A0A7X3MI65</accession>
<protein>
    <submittedName>
        <fullName evidence="1">Major capsid protein</fullName>
    </submittedName>
</protein>
<dbReference type="Gene3D" id="3.15.30.10">
    <property type="entry name" value="putative capsid protein of prophage domain like"/>
    <property type="match status" value="1"/>
</dbReference>
<evidence type="ECO:0000313" key="2">
    <source>
        <dbReference type="Proteomes" id="UP000460412"/>
    </source>
</evidence>